<dbReference type="Proteomes" id="UP000886217">
    <property type="component" value="Unassembled WGS sequence"/>
</dbReference>
<dbReference type="EMBL" id="DRTU01000151">
    <property type="protein sequence ID" value="HHI00523.1"/>
    <property type="molecule type" value="Genomic_DNA"/>
</dbReference>
<dbReference type="SUPFAM" id="SSF46689">
    <property type="entry name" value="Homeodomain-like"/>
    <property type="match status" value="1"/>
</dbReference>
<dbReference type="InterPro" id="IPR009057">
    <property type="entry name" value="Homeodomain-like_sf"/>
</dbReference>
<dbReference type="AlphaFoldDB" id="A0A7C5NSI0"/>
<sequence length="129" mass="14984">MKVEIKARNNEELLRKIEERLNRDVTEVYINLRPTKIILVKILERAPNVKTIGCPPSLYPKVSKKIIKALDQMGIKLVPMNHARGRPKKYDPSTLKLIEELIKKGKTPREISEELNIPLRTVYYLINGR</sequence>
<comment type="caution">
    <text evidence="1">The sequence shown here is derived from an EMBL/GenBank/DDBJ whole genome shotgun (WGS) entry which is preliminary data.</text>
</comment>
<name>A0A7C5NSI0_THELI</name>
<gene>
    <name evidence="1" type="ORF">ENL40_03470</name>
</gene>
<organism evidence="1">
    <name type="scientific">Thermococcus litoralis</name>
    <dbReference type="NCBI Taxonomy" id="2265"/>
    <lineage>
        <taxon>Archaea</taxon>
        <taxon>Methanobacteriati</taxon>
        <taxon>Methanobacteriota</taxon>
        <taxon>Thermococci</taxon>
        <taxon>Thermococcales</taxon>
        <taxon>Thermococcaceae</taxon>
        <taxon>Thermococcus</taxon>
    </lineage>
</organism>
<proteinExistence type="predicted"/>
<reference evidence="1" key="1">
    <citation type="journal article" date="2020" name="mSystems">
        <title>Genome- and Community-Level Interaction Insights into Carbon Utilization and Element Cycling Functions of Hydrothermarchaeota in Hydrothermal Sediment.</title>
        <authorList>
            <person name="Zhou Z."/>
            <person name="Liu Y."/>
            <person name="Xu W."/>
            <person name="Pan J."/>
            <person name="Luo Z.H."/>
            <person name="Li M."/>
        </authorList>
    </citation>
    <scope>NUCLEOTIDE SEQUENCE [LARGE SCALE GENOMIC DNA]</scope>
    <source>
        <strain evidence="1">HyVt-93</strain>
    </source>
</reference>
<accession>A0A7C5NSI0</accession>
<dbReference type="Gene3D" id="1.10.10.60">
    <property type="entry name" value="Homeodomain-like"/>
    <property type="match status" value="1"/>
</dbReference>
<evidence type="ECO:0000313" key="1">
    <source>
        <dbReference type="EMBL" id="HHI00523.1"/>
    </source>
</evidence>
<protein>
    <submittedName>
        <fullName evidence="1">DUF1699 domain-containing protein</fullName>
    </submittedName>
</protein>